<dbReference type="InterPro" id="IPR015425">
    <property type="entry name" value="FH2_Formin"/>
</dbReference>
<dbReference type="PROSITE" id="PS51444">
    <property type="entry name" value="FH2"/>
    <property type="match status" value="1"/>
</dbReference>
<dbReference type="EMBL" id="HBNR01079739">
    <property type="protein sequence ID" value="CAE4656543.1"/>
    <property type="molecule type" value="Transcribed_RNA"/>
</dbReference>
<feature type="compositionally biased region" description="Acidic residues" evidence="1">
    <location>
        <begin position="860"/>
        <end position="871"/>
    </location>
</feature>
<feature type="compositionally biased region" description="Pro residues" evidence="1">
    <location>
        <begin position="155"/>
        <end position="165"/>
    </location>
</feature>
<accession>A0A7S4SUX5</accession>
<proteinExistence type="predicted"/>
<feature type="region of interest" description="Disordered" evidence="1">
    <location>
        <begin position="810"/>
        <end position="875"/>
    </location>
</feature>
<gene>
    <name evidence="4" type="ORF">AMON00008_LOCUS56916</name>
</gene>
<protein>
    <recommendedName>
        <fullName evidence="5">FH2 domain-containing protein</fullName>
    </recommendedName>
</protein>
<dbReference type="InterPro" id="IPR051425">
    <property type="entry name" value="Formin_Homology"/>
</dbReference>
<evidence type="ECO:0000259" key="3">
    <source>
        <dbReference type="PROSITE" id="PS51444"/>
    </source>
</evidence>
<feature type="region of interest" description="Disordered" evidence="1">
    <location>
        <begin position="1"/>
        <end position="214"/>
    </location>
</feature>
<evidence type="ECO:0000256" key="1">
    <source>
        <dbReference type="SAM" id="MobiDB-lite"/>
    </source>
</evidence>
<dbReference type="SMART" id="SM00233">
    <property type="entry name" value="PH"/>
    <property type="match status" value="2"/>
</dbReference>
<feature type="compositionally biased region" description="Pro residues" evidence="1">
    <location>
        <begin position="114"/>
        <end position="126"/>
    </location>
</feature>
<reference evidence="4" key="1">
    <citation type="submission" date="2021-01" db="EMBL/GenBank/DDBJ databases">
        <authorList>
            <person name="Corre E."/>
            <person name="Pelletier E."/>
            <person name="Niang G."/>
            <person name="Scheremetjew M."/>
            <person name="Finn R."/>
            <person name="Kale V."/>
            <person name="Holt S."/>
            <person name="Cochrane G."/>
            <person name="Meng A."/>
            <person name="Brown T."/>
            <person name="Cohen L."/>
        </authorList>
    </citation>
    <scope>NUCLEOTIDE SEQUENCE</scope>
    <source>
        <strain evidence="4">CCMP3105</strain>
    </source>
</reference>
<organism evidence="4">
    <name type="scientific">Alexandrium monilatum</name>
    <dbReference type="NCBI Taxonomy" id="311494"/>
    <lineage>
        <taxon>Eukaryota</taxon>
        <taxon>Sar</taxon>
        <taxon>Alveolata</taxon>
        <taxon>Dinophyceae</taxon>
        <taxon>Gonyaulacales</taxon>
        <taxon>Pyrocystaceae</taxon>
        <taxon>Alexandrium</taxon>
    </lineage>
</organism>
<dbReference type="PANTHER" id="PTHR45725">
    <property type="entry name" value="FORMIN HOMOLOGY 2 FAMILY MEMBER"/>
    <property type="match status" value="1"/>
</dbReference>
<dbReference type="AlphaFoldDB" id="A0A7S4SUX5"/>
<dbReference type="SUPFAM" id="SSF50729">
    <property type="entry name" value="PH domain-like"/>
    <property type="match status" value="2"/>
</dbReference>
<feature type="compositionally biased region" description="Basic and acidic residues" evidence="1">
    <location>
        <begin position="993"/>
        <end position="1006"/>
    </location>
</feature>
<feature type="compositionally biased region" description="Basic and acidic residues" evidence="1">
    <location>
        <begin position="1062"/>
        <end position="1072"/>
    </location>
</feature>
<dbReference type="Pfam" id="PF02181">
    <property type="entry name" value="FH2"/>
    <property type="match status" value="1"/>
</dbReference>
<dbReference type="InterPro" id="IPR011993">
    <property type="entry name" value="PH-like_dom_sf"/>
</dbReference>
<dbReference type="PROSITE" id="PS50003">
    <property type="entry name" value="PH_DOMAIN"/>
    <property type="match status" value="1"/>
</dbReference>
<evidence type="ECO:0000259" key="2">
    <source>
        <dbReference type="PROSITE" id="PS50003"/>
    </source>
</evidence>
<feature type="compositionally biased region" description="Acidic residues" evidence="1">
    <location>
        <begin position="37"/>
        <end position="50"/>
    </location>
</feature>
<dbReference type="SMART" id="SM00498">
    <property type="entry name" value="FH2"/>
    <property type="match status" value="1"/>
</dbReference>
<dbReference type="CDD" id="cd00821">
    <property type="entry name" value="PH"/>
    <property type="match status" value="1"/>
</dbReference>
<dbReference type="InterPro" id="IPR001849">
    <property type="entry name" value="PH_domain"/>
</dbReference>
<dbReference type="Gene3D" id="2.30.29.30">
    <property type="entry name" value="Pleckstrin-homology domain (PH domain)/Phosphotyrosine-binding domain (PTB)"/>
    <property type="match status" value="2"/>
</dbReference>
<feature type="domain" description="PH" evidence="2">
    <location>
        <begin position="584"/>
        <end position="686"/>
    </location>
</feature>
<dbReference type="Gene3D" id="1.20.58.2220">
    <property type="entry name" value="Formin, FH2 domain"/>
    <property type="match status" value="1"/>
</dbReference>
<feature type="compositionally biased region" description="Low complexity" evidence="1">
    <location>
        <begin position="77"/>
        <end position="102"/>
    </location>
</feature>
<dbReference type="InterPro" id="IPR042201">
    <property type="entry name" value="FH2_Formin_sf"/>
</dbReference>
<feature type="region of interest" description="Disordered" evidence="1">
    <location>
        <begin position="952"/>
        <end position="1017"/>
    </location>
</feature>
<feature type="compositionally biased region" description="Low complexity" evidence="1">
    <location>
        <begin position="169"/>
        <end position="186"/>
    </location>
</feature>
<feature type="domain" description="FH2" evidence="3">
    <location>
        <begin position="199"/>
        <end position="588"/>
    </location>
</feature>
<dbReference type="SUPFAM" id="SSF101447">
    <property type="entry name" value="Formin homology 2 domain (FH2 domain)"/>
    <property type="match status" value="1"/>
</dbReference>
<dbReference type="Pfam" id="PF00169">
    <property type="entry name" value="PH"/>
    <property type="match status" value="1"/>
</dbReference>
<sequence>MCTSAWPRPGPARAPELLPAGSTGAAPTSKLRRMLADLDESSDSEAEAEELCPSPRGATPKGIQALLPRRARWAFTDSDSSMESSMESSVESEGAGAGLPRRGAGEGGLGRRPLAPPVPVPPPPPAAGAAAASSTSGPGSFRAKPPPKAASAKAAPPPGRAPARPPVRRLPVVPAAPKPVGKAAPPGKAPPPGTKGAGKGATGKQLPIGRRLSLRTSSADAEAFRRLWPGKGEAEAEEVVDLSALRGAFTPKPRASDAKASRRKVRRVELLPRNVAQNVAIILARLTVDPSELAKTLQSLEIAAVRALPVEDVSRLMDAWPSAEMLEPIVSYVQRGEDASLLRDVERRLLPLASIPRARQRLRLVSLAGGLDERVADSLSQLARLQRACSELQVSAAFREILAVVVVLFNYINFGTEVKRPAASALCGVDVQSLLQLKETKASQADFPGFNMLHFALRQLIRQKPDLRPRHLCEELASLPKAAQVSLERSQQDLKELRGDRDFVRSELRVLLGVRAEEQDRAEEELLRPPPPSRRNLLAMLLGKGLELASFAAAWVQGSEVLGQPYHPSVGISGFELVLAEDGEVPPPGWLWFSRPAGQWHRCWCEIRASVLVIYKVKDDVCKGAIYLALPGAEISQMDPSPASEGSEQPLCGFELRSGEGLEVRFSAGSQREVDRWLATLQKQSATPGAGFLAVSQGGGRVRGAYSRRYYCCVMGDELHGFKRPRDGLEGTPSERVWKLDGAVVRGLQAVATTQERRRSAEVHFGFEIEDSRSGSTWHFSCDSYVEERAWLEKLHNRPKAGALLALPAPEEAAEPSKDEGSVGGLAAGPQTGEATAEDLAAEGESSTAADEGDGHSSSETEESSEEEDGPEGLLRYLDRRLSERIERWERAMVAAETDCRALLKFFGLQVPQHQQLGAAVTRLLEAMSEFVRHTRGAWADLDRHAQAQELRSRAQKRAQKQMQQQPRRSLDGSQCQPGHGTLGELRQRFQRMRQEQQEKEREKEVALQQPLEDLPRQVSPDIEAELQLQLQQLEEQERLQQQGELPPREECARPVSLDIEAELRQQLRQLDEQEAAQPEVATEECPLEQPGPGQPRPCSEELLEQPEQQGQQQQQPQQLHPEHQSAPPETEPKGLAPEQLKAGWPTMKEQALHCKPVVIHIDLEGDGDDSFSTAADGDVECGPIDDDEVAPSILLLEASAVSETPGADEAQPLEWYDLPATCEREAIARLSRGAASPLGG</sequence>
<feature type="region of interest" description="Disordered" evidence="1">
    <location>
        <begin position="1038"/>
        <end position="1148"/>
    </location>
</feature>
<feature type="compositionally biased region" description="Low complexity" evidence="1">
    <location>
        <begin position="1106"/>
        <end position="1120"/>
    </location>
</feature>
<evidence type="ECO:0000313" key="4">
    <source>
        <dbReference type="EMBL" id="CAE4656543.1"/>
    </source>
</evidence>
<evidence type="ECO:0008006" key="5">
    <source>
        <dbReference type="Google" id="ProtNLM"/>
    </source>
</evidence>
<dbReference type="PANTHER" id="PTHR45725:SF1">
    <property type="entry name" value="DISHEVELLED ASSOCIATED ACTIVATOR OF MORPHOGENESIS, ISOFORM D"/>
    <property type="match status" value="1"/>
</dbReference>
<name>A0A7S4SUX5_9DINO</name>